<dbReference type="PROSITE" id="PS50885">
    <property type="entry name" value="HAMP"/>
    <property type="match status" value="1"/>
</dbReference>
<dbReference type="Proteomes" id="UP000077271">
    <property type="component" value="Unassembled WGS sequence"/>
</dbReference>
<feature type="domain" description="Histidine kinase" evidence="15">
    <location>
        <begin position="249"/>
        <end position="466"/>
    </location>
</feature>
<feature type="domain" description="HAMP" evidence="16">
    <location>
        <begin position="189"/>
        <end position="241"/>
    </location>
</feature>
<dbReference type="OrthoDB" id="3436at2"/>
<dbReference type="SUPFAM" id="SSF55874">
    <property type="entry name" value="ATPase domain of HSP90 chaperone/DNA topoisomerase II/histidine kinase"/>
    <property type="match status" value="1"/>
</dbReference>
<dbReference type="InterPro" id="IPR003661">
    <property type="entry name" value="HisK_dim/P_dom"/>
</dbReference>
<dbReference type="Gene3D" id="6.10.340.10">
    <property type="match status" value="1"/>
</dbReference>
<dbReference type="PRINTS" id="PR00344">
    <property type="entry name" value="BCTRLSENSOR"/>
</dbReference>
<evidence type="ECO:0000256" key="7">
    <source>
        <dbReference type="ARBA" id="ARBA00022692"/>
    </source>
</evidence>
<keyword evidence="13 14" id="KW-0472">Membrane</keyword>
<dbReference type="PANTHER" id="PTHR45528:SF1">
    <property type="entry name" value="SENSOR HISTIDINE KINASE CPXA"/>
    <property type="match status" value="1"/>
</dbReference>
<comment type="catalytic activity">
    <reaction evidence="1">
        <text>ATP + protein L-histidine = ADP + protein N-phospho-L-histidine.</text>
        <dbReference type="EC" id="2.7.13.3"/>
    </reaction>
</comment>
<dbReference type="FunFam" id="3.30.565.10:FF:000006">
    <property type="entry name" value="Sensor histidine kinase WalK"/>
    <property type="match status" value="1"/>
</dbReference>
<evidence type="ECO:0000259" key="15">
    <source>
        <dbReference type="PROSITE" id="PS50109"/>
    </source>
</evidence>
<dbReference type="PROSITE" id="PS50109">
    <property type="entry name" value="HIS_KIN"/>
    <property type="match status" value="1"/>
</dbReference>
<dbReference type="EC" id="2.7.13.3" evidence="3"/>
<dbReference type="Gene3D" id="3.30.565.10">
    <property type="entry name" value="Histidine kinase-like ATPase, C-terminal domain"/>
    <property type="match status" value="1"/>
</dbReference>
<feature type="transmembrane region" description="Helical" evidence="14">
    <location>
        <begin position="12"/>
        <end position="35"/>
    </location>
</feature>
<evidence type="ECO:0000256" key="12">
    <source>
        <dbReference type="ARBA" id="ARBA00023012"/>
    </source>
</evidence>
<evidence type="ECO:0000256" key="6">
    <source>
        <dbReference type="ARBA" id="ARBA00022679"/>
    </source>
</evidence>
<keyword evidence="6" id="KW-0808">Transferase</keyword>
<dbReference type="InterPro" id="IPR050398">
    <property type="entry name" value="HssS/ArlS-like"/>
</dbReference>
<keyword evidence="12" id="KW-0902">Two-component regulatory system</keyword>
<keyword evidence="8" id="KW-0547">Nucleotide-binding</keyword>
<keyword evidence="4" id="KW-1003">Cell membrane</keyword>
<dbReference type="InterPro" id="IPR036890">
    <property type="entry name" value="HATPase_C_sf"/>
</dbReference>
<dbReference type="InterPro" id="IPR005467">
    <property type="entry name" value="His_kinase_dom"/>
</dbReference>
<keyword evidence="7 14" id="KW-0812">Transmembrane</keyword>
<evidence type="ECO:0000256" key="4">
    <source>
        <dbReference type="ARBA" id="ARBA00022475"/>
    </source>
</evidence>
<comment type="subcellular location">
    <subcellularLocation>
        <location evidence="2">Cell membrane</location>
        <topology evidence="2">Multi-pass membrane protein</topology>
    </subcellularLocation>
</comment>
<evidence type="ECO:0000256" key="5">
    <source>
        <dbReference type="ARBA" id="ARBA00022553"/>
    </source>
</evidence>
<feature type="transmembrane region" description="Helical" evidence="14">
    <location>
        <begin position="132"/>
        <end position="153"/>
    </location>
</feature>
<dbReference type="SMART" id="SM00388">
    <property type="entry name" value="HisKA"/>
    <property type="match status" value="1"/>
</dbReference>
<keyword evidence="10" id="KW-0067">ATP-binding</keyword>
<evidence type="ECO:0000256" key="2">
    <source>
        <dbReference type="ARBA" id="ARBA00004651"/>
    </source>
</evidence>
<evidence type="ECO:0000256" key="9">
    <source>
        <dbReference type="ARBA" id="ARBA00022777"/>
    </source>
</evidence>
<dbReference type="CDD" id="cd00075">
    <property type="entry name" value="HATPase"/>
    <property type="match status" value="1"/>
</dbReference>
<dbReference type="SMART" id="SM00304">
    <property type="entry name" value="HAMP"/>
    <property type="match status" value="1"/>
</dbReference>
<dbReference type="SUPFAM" id="SSF158472">
    <property type="entry name" value="HAMP domain-like"/>
    <property type="match status" value="1"/>
</dbReference>
<evidence type="ECO:0000256" key="13">
    <source>
        <dbReference type="ARBA" id="ARBA00023136"/>
    </source>
</evidence>
<evidence type="ECO:0000256" key="8">
    <source>
        <dbReference type="ARBA" id="ARBA00022741"/>
    </source>
</evidence>
<dbReference type="InterPro" id="IPR003594">
    <property type="entry name" value="HATPase_dom"/>
</dbReference>
<dbReference type="AlphaFoldDB" id="A0A177KX72"/>
<protein>
    <recommendedName>
        <fullName evidence="3">histidine kinase</fullName>
        <ecNumber evidence="3">2.7.13.3</ecNumber>
    </recommendedName>
</protein>
<dbReference type="InterPro" id="IPR003660">
    <property type="entry name" value="HAMP_dom"/>
</dbReference>
<comment type="caution">
    <text evidence="17">The sequence shown here is derived from an EMBL/GenBank/DDBJ whole genome shotgun (WGS) entry which is preliminary data.</text>
</comment>
<accession>A0A177KX72</accession>
<dbReference type="Pfam" id="PF00672">
    <property type="entry name" value="HAMP"/>
    <property type="match status" value="1"/>
</dbReference>
<evidence type="ECO:0000256" key="1">
    <source>
        <dbReference type="ARBA" id="ARBA00000085"/>
    </source>
</evidence>
<feature type="transmembrane region" description="Helical" evidence="14">
    <location>
        <begin position="165"/>
        <end position="184"/>
    </location>
</feature>
<dbReference type="GO" id="GO:0000155">
    <property type="term" value="F:phosphorelay sensor kinase activity"/>
    <property type="evidence" value="ECO:0007669"/>
    <property type="project" value="InterPro"/>
</dbReference>
<organism evidence="17 18">
    <name type="scientific">Domibacillus aminovorans</name>
    <dbReference type="NCBI Taxonomy" id="29332"/>
    <lineage>
        <taxon>Bacteria</taxon>
        <taxon>Bacillati</taxon>
        <taxon>Bacillota</taxon>
        <taxon>Bacilli</taxon>
        <taxon>Bacillales</taxon>
        <taxon>Bacillaceae</taxon>
        <taxon>Domibacillus</taxon>
    </lineage>
</organism>
<keyword evidence="5" id="KW-0597">Phosphoprotein</keyword>
<keyword evidence="9 17" id="KW-0418">Kinase</keyword>
<dbReference type="CDD" id="cd06225">
    <property type="entry name" value="HAMP"/>
    <property type="match status" value="1"/>
</dbReference>
<dbReference type="Gene3D" id="1.10.287.130">
    <property type="match status" value="1"/>
</dbReference>
<reference evidence="17 18" key="1">
    <citation type="submission" date="2016-01" db="EMBL/GenBank/DDBJ databases">
        <title>Investigation of taxonomic status of Bacillus aminovorans.</title>
        <authorList>
            <person name="Verma A."/>
            <person name="Pal Y."/>
            <person name="Krishnamurthi S."/>
        </authorList>
    </citation>
    <scope>NUCLEOTIDE SEQUENCE [LARGE SCALE GENOMIC DNA]</scope>
    <source>
        <strain evidence="17 18">DSM 4337</strain>
    </source>
</reference>
<dbReference type="Pfam" id="PF02518">
    <property type="entry name" value="HATPase_c"/>
    <property type="match status" value="1"/>
</dbReference>
<proteinExistence type="predicted"/>
<gene>
    <name evidence="17" type="ORF">AWH48_02800</name>
</gene>
<evidence type="ECO:0000256" key="14">
    <source>
        <dbReference type="SAM" id="Phobius"/>
    </source>
</evidence>
<dbReference type="SMART" id="SM00387">
    <property type="entry name" value="HATPase_c"/>
    <property type="match status" value="1"/>
</dbReference>
<evidence type="ECO:0000256" key="3">
    <source>
        <dbReference type="ARBA" id="ARBA00012438"/>
    </source>
</evidence>
<sequence length="466" mass="53755">MKIKKLNLSQKVLFLIVASILFSILFSFFFLHFLYKELYINSIKESVIYQGERTASHYHYGSLSDEIIEKIQWYNIVSEYEVIVVDNIDELTTYFPYEVNYEALINDQDRKHLENGDYIIKDGYVKEFNREIVGAVFPIMGETGLIGFIYVYVPLADLQEVFKGSLPILVLAGSIFFILLFLMVNQIRRSLFQPLNEIQEFSKEVSKGNYSNRLLNTNDDEIGELALAFNSMSQSLEEQEARKKEFLSNVVHELRTPLTYIGGYTQALKQQIYTSPEEAQHYLNTIENETNRLKKLIHDVIELDHLQEHMYILNEEPMAIAQLFLDTLALFDIRITEKQLKIELDIQEDLIINGDTKRMQQVFYNLLDNAIKYSSEQSMIKLNLIAENKKLLFQVNNKGNDISEMDLDHIGERFFRTDKARSRSTGGTGLGISIVKEIIRLHGGSFSLSSDSVNGTTVTIKLPLLL</sequence>
<keyword evidence="11 14" id="KW-1133">Transmembrane helix</keyword>
<dbReference type="EMBL" id="LQWZ01000012">
    <property type="protein sequence ID" value="OAH57952.1"/>
    <property type="molecule type" value="Genomic_DNA"/>
</dbReference>
<dbReference type="PANTHER" id="PTHR45528">
    <property type="entry name" value="SENSOR HISTIDINE KINASE CPXA"/>
    <property type="match status" value="1"/>
</dbReference>
<dbReference type="GO" id="GO:0005524">
    <property type="term" value="F:ATP binding"/>
    <property type="evidence" value="ECO:0007669"/>
    <property type="project" value="UniProtKB-KW"/>
</dbReference>
<evidence type="ECO:0000313" key="17">
    <source>
        <dbReference type="EMBL" id="OAH57952.1"/>
    </source>
</evidence>
<dbReference type="SUPFAM" id="SSF47384">
    <property type="entry name" value="Homodimeric domain of signal transducing histidine kinase"/>
    <property type="match status" value="1"/>
</dbReference>
<evidence type="ECO:0000259" key="16">
    <source>
        <dbReference type="PROSITE" id="PS50885"/>
    </source>
</evidence>
<dbReference type="FunFam" id="1.10.287.130:FF:000001">
    <property type="entry name" value="Two-component sensor histidine kinase"/>
    <property type="match status" value="1"/>
</dbReference>
<dbReference type="GO" id="GO:0005886">
    <property type="term" value="C:plasma membrane"/>
    <property type="evidence" value="ECO:0007669"/>
    <property type="project" value="UniProtKB-SubCell"/>
</dbReference>
<dbReference type="InterPro" id="IPR004358">
    <property type="entry name" value="Sig_transdc_His_kin-like_C"/>
</dbReference>
<dbReference type="InterPro" id="IPR036097">
    <property type="entry name" value="HisK_dim/P_sf"/>
</dbReference>
<name>A0A177KX72_9BACI</name>
<dbReference type="Pfam" id="PF00512">
    <property type="entry name" value="HisKA"/>
    <property type="match status" value="1"/>
</dbReference>
<dbReference type="CDD" id="cd00082">
    <property type="entry name" value="HisKA"/>
    <property type="match status" value="1"/>
</dbReference>
<evidence type="ECO:0000256" key="11">
    <source>
        <dbReference type="ARBA" id="ARBA00022989"/>
    </source>
</evidence>
<evidence type="ECO:0000256" key="10">
    <source>
        <dbReference type="ARBA" id="ARBA00022840"/>
    </source>
</evidence>
<evidence type="ECO:0000313" key="18">
    <source>
        <dbReference type="Proteomes" id="UP000077271"/>
    </source>
</evidence>
<dbReference type="RefSeq" id="WP_018392738.1">
    <property type="nucleotide sequence ID" value="NZ_LQWZ01000012.1"/>
</dbReference>